<keyword evidence="8" id="KW-0997">Cell inner membrane</keyword>
<dbReference type="NCBIfam" id="TIGR00710">
    <property type="entry name" value="efflux_Bcr_CflA"/>
    <property type="match status" value="1"/>
</dbReference>
<dbReference type="GO" id="GO:0042910">
    <property type="term" value="F:xenobiotic transmembrane transporter activity"/>
    <property type="evidence" value="ECO:0007669"/>
    <property type="project" value="InterPro"/>
</dbReference>
<comment type="caution">
    <text evidence="8">Lacks conserved residue(s) required for the propagation of feature annotation.</text>
</comment>
<dbReference type="InterPro" id="IPR004812">
    <property type="entry name" value="Efflux_drug-R_Bcr/CmlA"/>
</dbReference>
<feature type="transmembrane region" description="Helical" evidence="8">
    <location>
        <begin position="61"/>
        <end position="79"/>
    </location>
</feature>
<keyword evidence="4" id="KW-1003">Cell membrane</keyword>
<dbReference type="Proteomes" id="UP000006327">
    <property type="component" value="Unassembled WGS sequence"/>
</dbReference>
<keyword evidence="5 8" id="KW-0812">Transmembrane</keyword>
<dbReference type="PRINTS" id="PR01036">
    <property type="entry name" value="TCRTETB"/>
</dbReference>
<evidence type="ECO:0000256" key="3">
    <source>
        <dbReference type="ARBA" id="ARBA00022448"/>
    </source>
</evidence>
<dbReference type="PANTHER" id="PTHR42718:SF35">
    <property type="entry name" value="BLL0718 PROTEIN"/>
    <property type="match status" value="1"/>
</dbReference>
<evidence type="ECO:0000259" key="9">
    <source>
        <dbReference type="PROSITE" id="PS50850"/>
    </source>
</evidence>
<name>K6Z863_9ALTE</name>
<dbReference type="InterPro" id="IPR036259">
    <property type="entry name" value="MFS_trans_sf"/>
</dbReference>
<keyword evidence="7 8" id="KW-0472">Membrane</keyword>
<protein>
    <recommendedName>
        <fullName evidence="8">Bcr/CflA family efflux transporter</fullName>
    </recommendedName>
</protein>
<dbReference type="InterPro" id="IPR020846">
    <property type="entry name" value="MFS_dom"/>
</dbReference>
<dbReference type="OrthoDB" id="9814303at2"/>
<feature type="transmembrane region" description="Helical" evidence="8">
    <location>
        <begin position="325"/>
        <end position="344"/>
    </location>
</feature>
<gene>
    <name evidence="10" type="ORF">GARC_2684</name>
</gene>
<evidence type="ECO:0000313" key="10">
    <source>
        <dbReference type="EMBL" id="GAC19650.1"/>
    </source>
</evidence>
<dbReference type="PROSITE" id="PS50850">
    <property type="entry name" value="MFS"/>
    <property type="match status" value="1"/>
</dbReference>
<dbReference type="Gene3D" id="1.20.1720.10">
    <property type="entry name" value="Multidrug resistance protein D"/>
    <property type="match status" value="1"/>
</dbReference>
<evidence type="ECO:0000256" key="4">
    <source>
        <dbReference type="ARBA" id="ARBA00022475"/>
    </source>
</evidence>
<feature type="transmembrane region" description="Helical" evidence="8">
    <location>
        <begin position="85"/>
        <end position="107"/>
    </location>
</feature>
<keyword evidence="6 8" id="KW-1133">Transmembrane helix</keyword>
<dbReference type="PANTHER" id="PTHR42718">
    <property type="entry name" value="MAJOR FACILITATOR SUPERFAMILY MULTIDRUG TRANSPORTER MFSC"/>
    <property type="match status" value="1"/>
</dbReference>
<dbReference type="Pfam" id="PF07690">
    <property type="entry name" value="MFS_1"/>
    <property type="match status" value="1"/>
</dbReference>
<dbReference type="InterPro" id="IPR011701">
    <property type="entry name" value="MFS"/>
</dbReference>
<feature type="transmembrane region" description="Helical" evidence="8">
    <location>
        <begin position="197"/>
        <end position="220"/>
    </location>
</feature>
<comment type="caution">
    <text evidence="10">The sequence shown here is derived from an EMBL/GenBank/DDBJ whole genome shotgun (WGS) entry which is preliminary data.</text>
</comment>
<evidence type="ECO:0000256" key="2">
    <source>
        <dbReference type="ARBA" id="ARBA00006236"/>
    </source>
</evidence>
<feature type="transmembrane region" description="Helical" evidence="8">
    <location>
        <begin position="350"/>
        <end position="370"/>
    </location>
</feature>
<feature type="transmembrane region" description="Helical" evidence="8">
    <location>
        <begin position="119"/>
        <end position="141"/>
    </location>
</feature>
<evidence type="ECO:0000256" key="6">
    <source>
        <dbReference type="ARBA" id="ARBA00022989"/>
    </source>
</evidence>
<dbReference type="GO" id="GO:1990961">
    <property type="term" value="P:xenobiotic detoxification by transmembrane export across the plasma membrane"/>
    <property type="evidence" value="ECO:0007669"/>
    <property type="project" value="InterPro"/>
</dbReference>
<evidence type="ECO:0000256" key="1">
    <source>
        <dbReference type="ARBA" id="ARBA00004651"/>
    </source>
</evidence>
<dbReference type="AlphaFoldDB" id="K6Z863"/>
<keyword evidence="11" id="KW-1185">Reference proteome</keyword>
<dbReference type="EMBL" id="BAEO01000035">
    <property type="protein sequence ID" value="GAC19650.1"/>
    <property type="molecule type" value="Genomic_DNA"/>
</dbReference>
<comment type="subcellular location">
    <subcellularLocation>
        <location evidence="8">Cell inner membrane</location>
        <topology evidence="8">Multi-pass membrane protein</topology>
    </subcellularLocation>
    <subcellularLocation>
        <location evidence="1">Cell membrane</location>
        <topology evidence="1">Multi-pass membrane protein</topology>
    </subcellularLocation>
</comment>
<dbReference type="STRING" id="493475.GARC_2684"/>
<dbReference type="GO" id="GO:0005886">
    <property type="term" value="C:plasma membrane"/>
    <property type="evidence" value="ECO:0007669"/>
    <property type="project" value="UniProtKB-SubCell"/>
</dbReference>
<feature type="transmembrane region" description="Helical" evidence="8">
    <location>
        <begin position="232"/>
        <end position="250"/>
    </location>
</feature>
<dbReference type="CDD" id="cd17320">
    <property type="entry name" value="MFS_MdfA_MDR_like"/>
    <property type="match status" value="1"/>
</dbReference>
<organism evidence="10 11">
    <name type="scientific">Paraglaciecola arctica BSs20135</name>
    <dbReference type="NCBI Taxonomy" id="493475"/>
    <lineage>
        <taxon>Bacteria</taxon>
        <taxon>Pseudomonadati</taxon>
        <taxon>Pseudomonadota</taxon>
        <taxon>Gammaproteobacteria</taxon>
        <taxon>Alteromonadales</taxon>
        <taxon>Alteromonadaceae</taxon>
        <taxon>Paraglaciecola</taxon>
    </lineage>
</organism>
<evidence type="ECO:0000256" key="7">
    <source>
        <dbReference type="ARBA" id="ARBA00023136"/>
    </source>
</evidence>
<feature type="transmembrane region" description="Helical" evidence="8">
    <location>
        <begin position="31"/>
        <end position="49"/>
    </location>
</feature>
<proteinExistence type="inferred from homology"/>
<evidence type="ECO:0000313" key="11">
    <source>
        <dbReference type="Proteomes" id="UP000006327"/>
    </source>
</evidence>
<dbReference type="eggNOG" id="COG2814">
    <property type="taxonomic scope" value="Bacteria"/>
</dbReference>
<reference evidence="10 11" key="1">
    <citation type="journal article" date="2017" name="Antonie Van Leeuwenhoek">
        <title>Rhizobium rhizosphaerae sp. nov., a novel species isolated from rice rhizosphere.</title>
        <authorList>
            <person name="Zhao J.J."/>
            <person name="Zhang J."/>
            <person name="Zhang R.J."/>
            <person name="Zhang C.W."/>
            <person name="Yin H.Q."/>
            <person name="Zhang X.X."/>
        </authorList>
    </citation>
    <scope>NUCLEOTIDE SEQUENCE [LARGE SCALE GENOMIC DNA]</scope>
    <source>
        <strain evidence="10 11">BSs20135</strain>
    </source>
</reference>
<sequence length="374" mass="40918">MTIALGPFALDTYLPAFPVIAASLQVSVHQVSLTISVYIFVLAIGQLCGGPLSDHFGRSKIMLFGMGIFAVASLLLVFAENLSEFLILRMLQAFGGGCAAVTVPALIRDRISGSEAAKFFSLIGLLMVLAPALAPNIGALILNFIDWHYIFIFLGVYALSVIVLLKTYVFRNEVKVLQQEKVSVWERYKQVMSDHSAMRLMFIGSLTFSVLMLFITHASFIYQQHFGVSPQLFSILFSSNVVLMLLMNIANRKLLNHFTPEVILRWSLGLQACALVLLLLVTLLYPQLWFFMAAVVLTIGFMGAISPNIQACYMESFSTNTGTAAALKGATQFSLAGLISAASTLLPESILSIVLAQALCLSIALILLWAKPYR</sequence>
<feature type="transmembrane region" description="Helical" evidence="8">
    <location>
        <begin position="147"/>
        <end position="165"/>
    </location>
</feature>
<feature type="transmembrane region" description="Helical" evidence="8">
    <location>
        <begin position="289"/>
        <end position="313"/>
    </location>
</feature>
<evidence type="ECO:0000256" key="8">
    <source>
        <dbReference type="RuleBase" id="RU365088"/>
    </source>
</evidence>
<evidence type="ECO:0000256" key="5">
    <source>
        <dbReference type="ARBA" id="ARBA00022692"/>
    </source>
</evidence>
<feature type="domain" description="Major facilitator superfamily (MFS) profile" evidence="9">
    <location>
        <begin position="1"/>
        <end position="374"/>
    </location>
</feature>
<dbReference type="SUPFAM" id="SSF103473">
    <property type="entry name" value="MFS general substrate transporter"/>
    <property type="match status" value="1"/>
</dbReference>
<feature type="transmembrane region" description="Helical" evidence="8">
    <location>
        <begin position="262"/>
        <end position="283"/>
    </location>
</feature>
<accession>K6Z863</accession>
<comment type="similarity">
    <text evidence="2 8">Belongs to the major facilitator superfamily. Bcr/CmlA family.</text>
</comment>
<keyword evidence="3 8" id="KW-0813">Transport</keyword>